<keyword evidence="6" id="KW-1185">Reference proteome</keyword>
<dbReference type="EMBL" id="BAAAMN010000029">
    <property type="protein sequence ID" value="GAA2036996.1"/>
    <property type="molecule type" value="Genomic_DNA"/>
</dbReference>
<feature type="domain" description="Glycosyl transferase family 1" evidence="3">
    <location>
        <begin position="184"/>
        <end position="331"/>
    </location>
</feature>
<evidence type="ECO:0000256" key="2">
    <source>
        <dbReference type="ARBA" id="ARBA00022679"/>
    </source>
</evidence>
<dbReference type="Gene3D" id="3.40.50.2000">
    <property type="entry name" value="Glycogen Phosphorylase B"/>
    <property type="match status" value="2"/>
</dbReference>
<feature type="domain" description="Glycosyltransferase subfamily 4-like N-terminal" evidence="4">
    <location>
        <begin position="69"/>
        <end position="169"/>
    </location>
</feature>
<reference evidence="6" key="1">
    <citation type="journal article" date="2019" name="Int. J. Syst. Evol. Microbiol.">
        <title>The Global Catalogue of Microorganisms (GCM) 10K type strain sequencing project: providing services to taxonomists for standard genome sequencing and annotation.</title>
        <authorList>
            <consortium name="The Broad Institute Genomics Platform"/>
            <consortium name="The Broad Institute Genome Sequencing Center for Infectious Disease"/>
            <person name="Wu L."/>
            <person name="Ma J."/>
        </authorList>
    </citation>
    <scope>NUCLEOTIDE SEQUENCE [LARGE SCALE GENOMIC DNA]</scope>
    <source>
        <strain evidence="6">JCM 13595</strain>
    </source>
</reference>
<dbReference type="RefSeq" id="WP_343957563.1">
    <property type="nucleotide sequence ID" value="NZ_BAAAMN010000029.1"/>
</dbReference>
<evidence type="ECO:0000256" key="1">
    <source>
        <dbReference type="ARBA" id="ARBA00022676"/>
    </source>
</evidence>
<dbReference type="PANTHER" id="PTHR46401:SF2">
    <property type="entry name" value="GLYCOSYLTRANSFERASE WBBK-RELATED"/>
    <property type="match status" value="1"/>
</dbReference>
<keyword evidence="2" id="KW-0808">Transferase</keyword>
<protein>
    <submittedName>
        <fullName evidence="5">Glycosyltransferase</fullName>
    </submittedName>
</protein>
<dbReference type="InterPro" id="IPR001296">
    <property type="entry name" value="Glyco_trans_1"/>
</dbReference>
<evidence type="ECO:0000259" key="4">
    <source>
        <dbReference type="Pfam" id="PF13439"/>
    </source>
</evidence>
<keyword evidence="1" id="KW-0328">Glycosyltransferase</keyword>
<evidence type="ECO:0000313" key="5">
    <source>
        <dbReference type="EMBL" id="GAA2036996.1"/>
    </source>
</evidence>
<dbReference type="Pfam" id="PF13439">
    <property type="entry name" value="Glyco_transf_4"/>
    <property type="match status" value="1"/>
</dbReference>
<organism evidence="5 6">
    <name type="scientific">Yaniella flava</name>
    <dbReference type="NCBI Taxonomy" id="287930"/>
    <lineage>
        <taxon>Bacteria</taxon>
        <taxon>Bacillati</taxon>
        <taxon>Actinomycetota</taxon>
        <taxon>Actinomycetes</taxon>
        <taxon>Micrococcales</taxon>
        <taxon>Micrococcaceae</taxon>
        <taxon>Yaniella</taxon>
    </lineage>
</organism>
<gene>
    <name evidence="5" type="ORF">GCM10009720_16990</name>
</gene>
<evidence type="ECO:0000259" key="3">
    <source>
        <dbReference type="Pfam" id="PF00534"/>
    </source>
</evidence>
<sequence length="372" mass="42261">MRFFMDGRYIRTDFHDGISRFSHQLIYAVAQQSDPTVIIHDPAQRELLPDNVDVVELHAPTSVLEPISAHRLNAFQPDVVFSPMQTIGSTGRKFGLILTLHDLIYYQHRTPPRDLPQFVRGLWYLYHLTYMPQRMLLNGADAVTTVSQTSQRLIRKHRLTTRPVHVVSNAPPQVETPRDPAGPRKKTLVYMGSFMDYKNVETLVSALQHLPQYRLHLCSRITDARRHELLEIAKWHHVGEAQLQFHNGIGDADYRELLRQSTALVTMSRSEGYGLPVAEAMAEGTPVVMSNLEIFEEIGGLENPGAAFVDITSAHSARQLADHVRALENDEAFIRASTGAVRQAHTFRWEDSAAALLKLAEDIHRRRSRKSR</sequence>
<dbReference type="Proteomes" id="UP001501461">
    <property type="component" value="Unassembled WGS sequence"/>
</dbReference>
<comment type="caution">
    <text evidence="5">The sequence shown here is derived from an EMBL/GenBank/DDBJ whole genome shotgun (WGS) entry which is preliminary data.</text>
</comment>
<dbReference type="InterPro" id="IPR028098">
    <property type="entry name" value="Glyco_trans_4-like_N"/>
</dbReference>
<dbReference type="Pfam" id="PF00534">
    <property type="entry name" value="Glycos_transf_1"/>
    <property type="match status" value="1"/>
</dbReference>
<name>A0ABP5G0W6_9MICC</name>
<dbReference type="PANTHER" id="PTHR46401">
    <property type="entry name" value="GLYCOSYLTRANSFERASE WBBK-RELATED"/>
    <property type="match status" value="1"/>
</dbReference>
<proteinExistence type="predicted"/>
<dbReference type="SUPFAM" id="SSF53756">
    <property type="entry name" value="UDP-Glycosyltransferase/glycogen phosphorylase"/>
    <property type="match status" value="1"/>
</dbReference>
<evidence type="ECO:0000313" key="6">
    <source>
        <dbReference type="Proteomes" id="UP001501461"/>
    </source>
</evidence>
<accession>A0ABP5G0W6</accession>